<dbReference type="Pfam" id="PF04883">
    <property type="entry name" value="HK97-gp10_like"/>
    <property type="match status" value="1"/>
</dbReference>
<dbReference type="Proteomes" id="UP000647424">
    <property type="component" value="Unassembled WGS sequence"/>
</dbReference>
<accession>A0A927FJP5</accession>
<dbReference type="EMBL" id="JACYFT010000002">
    <property type="protein sequence ID" value="MBD8051328.1"/>
    <property type="molecule type" value="Genomic_DNA"/>
</dbReference>
<evidence type="ECO:0000313" key="2">
    <source>
        <dbReference type="Proteomes" id="UP000647424"/>
    </source>
</evidence>
<proteinExistence type="predicted"/>
<organism evidence="1 2">
    <name type="scientific">Limnohabitans radicicola</name>
    <dbReference type="NCBI Taxonomy" id="2771427"/>
    <lineage>
        <taxon>Bacteria</taxon>
        <taxon>Pseudomonadati</taxon>
        <taxon>Pseudomonadota</taxon>
        <taxon>Betaproteobacteria</taxon>
        <taxon>Burkholderiales</taxon>
        <taxon>Comamonadaceae</taxon>
        <taxon>Limnohabitans</taxon>
    </lineage>
</organism>
<dbReference type="InterPro" id="IPR010064">
    <property type="entry name" value="HK97-gp10_tail"/>
</dbReference>
<name>A0A927FJP5_9BURK</name>
<protein>
    <submittedName>
        <fullName evidence="1">HK97 gp10 family phage protein</fullName>
    </submittedName>
</protein>
<reference evidence="1" key="1">
    <citation type="submission" date="2020-09" db="EMBL/GenBank/DDBJ databases">
        <title>Genome seq and assembly of Limnohabitants sp.</title>
        <authorList>
            <person name="Chhetri G."/>
        </authorList>
    </citation>
    <scope>NUCLEOTIDE SEQUENCE</scope>
    <source>
        <strain evidence="1">JUR4</strain>
    </source>
</reference>
<sequence>MELEHVKGLRELSDALKELPVRIARNALRQSVAAGASIIRNDAKARAPVSTQAPAPGDPLPGTLKRSILIKHVPERSTVSSQTFIVGVRSGKRYRNQGKKGNRSQDAYYWRWVEFGTVKMSARPFLRPAFEANKQAAVDAIAQYLAKRIPEEAAGLRGAKR</sequence>
<dbReference type="AlphaFoldDB" id="A0A927FJP5"/>
<evidence type="ECO:0000313" key="1">
    <source>
        <dbReference type="EMBL" id="MBD8051328.1"/>
    </source>
</evidence>
<comment type="caution">
    <text evidence="1">The sequence shown here is derived from an EMBL/GenBank/DDBJ whole genome shotgun (WGS) entry which is preliminary data.</text>
</comment>
<keyword evidence="2" id="KW-1185">Reference proteome</keyword>
<gene>
    <name evidence="1" type="ORF">IC609_12295</name>
</gene>
<dbReference type="RefSeq" id="WP_191819762.1">
    <property type="nucleotide sequence ID" value="NZ_JACYFT010000002.1"/>
</dbReference>
<dbReference type="NCBIfam" id="TIGR01725">
    <property type="entry name" value="phge_HK97_gp10"/>
    <property type="match status" value="1"/>
</dbReference>